<keyword evidence="1" id="KW-0812">Transmembrane</keyword>
<keyword evidence="3" id="KW-1185">Reference proteome</keyword>
<feature type="transmembrane region" description="Helical" evidence="1">
    <location>
        <begin position="42"/>
        <end position="63"/>
    </location>
</feature>
<name>A0A178XSN8_9HYPH</name>
<dbReference type="Proteomes" id="UP000094025">
    <property type="component" value="Unassembled WGS sequence"/>
</dbReference>
<dbReference type="EMBL" id="LPUX01000061">
    <property type="protein sequence ID" value="OAP38204.1"/>
    <property type="molecule type" value="Genomic_DNA"/>
</dbReference>
<sequence length="76" mass="8304">MKHIAVAERCLGRRGLINQESGKMQYETVDEAKLTAQRLRPLVLVVIAAKLAVSVLLLTTVQLPPDANTPDVVALR</sequence>
<evidence type="ECO:0000256" key="1">
    <source>
        <dbReference type="SAM" id="Phobius"/>
    </source>
</evidence>
<accession>A0A178XSN8</accession>
<evidence type="ECO:0000313" key="3">
    <source>
        <dbReference type="Proteomes" id="UP000094025"/>
    </source>
</evidence>
<proteinExistence type="predicted"/>
<dbReference type="AlphaFoldDB" id="A0A178XSN8"/>
<protein>
    <submittedName>
        <fullName evidence="2">Uncharacterized protein</fullName>
    </submittedName>
</protein>
<reference evidence="2 3" key="1">
    <citation type="journal article" date="2016" name="Int. J. Syst. Evol. Microbiol.">
        <title>Ensifer glycinis sp. nov., an novel rhizobial species associated with Glycine spp.</title>
        <authorList>
            <person name="Yan H."/>
            <person name="Yan J."/>
            <person name="Sui X.H."/>
            <person name="Wang E.T."/>
            <person name="Chen W.X."/>
            <person name="Zhang X.X."/>
            <person name="Chen W.F."/>
        </authorList>
    </citation>
    <scope>NUCLEOTIDE SEQUENCE [LARGE SCALE GENOMIC DNA]</scope>
    <source>
        <strain evidence="2 3">CCBAU 23380</strain>
    </source>
</reference>
<organism evidence="2 3">
    <name type="scientific">Sinorhizobium glycinis</name>
    <dbReference type="NCBI Taxonomy" id="1472378"/>
    <lineage>
        <taxon>Bacteria</taxon>
        <taxon>Pseudomonadati</taxon>
        <taxon>Pseudomonadota</taxon>
        <taxon>Alphaproteobacteria</taxon>
        <taxon>Hyphomicrobiales</taxon>
        <taxon>Rhizobiaceae</taxon>
        <taxon>Sinorhizobium/Ensifer group</taxon>
        <taxon>Sinorhizobium</taxon>
    </lineage>
</organism>
<comment type="caution">
    <text evidence="2">The sequence shown here is derived from an EMBL/GenBank/DDBJ whole genome shotgun (WGS) entry which is preliminary data.</text>
</comment>
<keyword evidence="1" id="KW-0472">Membrane</keyword>
<dbReference type="STRING" id="1472378.AU381_21700"/>
<keyword evidence="1" id="KW-1133">Transmembrane helix</keyword>
<evidence type="ECO:0000313" key="2">
    <source>
        <dbReference type="EMBL" id="OAP38204.1"/>
    </source>
</evidence>
<gene>
    <name evidence="2" type="ORF">AU381_21700</name>
</gene>